<protein>
    <submittedName>
        <fullName evidence="1">Uncharacterized protein</fullName>
    </submittedName>
</protein>
<evidence type="ECO:0000313" key="2">
    <source>
        <dbReference type="Proteomes" id="UP000031565"/>
    </source>
</evidence>
<dbReference type="EMBL" id="JTLV02000001">
    <property type="protein sequence ID" value="PQM32509.1"/>
    <property type="molecule type" value="Genomic_DNA"/>
</dbReference>
<comment type="caution">
    <text evidence="1">The sequence shown here is derived from an EMBL/GenBank/DDBJ whole genome shotgun (WGS) entry which is preliminary data.</text>
</comment>
<keyword evidence="2" id="KW-1185">Reference proteome</keyword>
<dbReference type="STRING" id="2138.SMSRO_v1c22220"/>
<dbReference type="Proteomes" id="UP000031565">
    <property type="component" value="Unassembled WGS sequence"/>
</dbReference>
<name>A0A2P6FGD8_9MOLU</name>
<organism evidence="1 2">
    <name type="scientific">Spiroplasma poulsonii</name>
    <dbReference type="NCBI Taxonomy" id="2138"/>
    <lineage>
        <taxon>Bacteria</taxon>
        <taxon>Bacillati</taxon>
        <taxon>Mycoplasmatota</taxon>
        <taxon>Mollicutes</taxon>
        <taxon>Entomoplasmatales</taxon>
        <taxon>Spiroplasmataceae</taxon>
        <taxon>Spiroplasma</taxon>
    </lineage>
</organism>
<dbReference type="AlphaFoldDB" id="A0A2P6FGD8"/>
<reference evidence="1 2" key="1">
    <citation type="journal article" date="2015" name="MBio">
        <title>Genome sequence of the Drosophila melanogaster male-killing Spiroplasma strain MSRO endosymbiont.</title>
        <authorList>
            <person name="Paredes J.C."/>
            <person name="Herren J.K."/>
            <person name="Schupfer F."/>
            <person name="Marin R."/>
            <person name="Claverol S."/>
            <person name="Kuo C.H."/>
            <person name="Lemaitre B."/>
            <person name="Beven L."/>
        </authorList>
    </citation>
    <scope>NUCLEOTIDE SEQUENCE [LARGE SCALE GENOMIC DNA]</scope>
    <source>
        <strain evidence="1 2">MSRO</strain>
    </source>
</reference>
<accession>A0A2P6FGD8</accession>
<evidence type="ECO:0000313" key="1">
    <source>
        <dbReference type="EMBL" id="PQM32509.1"/>
    </source>
</evidence>
<dbReference type="RefSeq" id="WP_052443565.1">
    <property type="nucleotide sequence ID" value="NZ_CM020866.1"/>
</dbReference>
<sequence>MLGVFNFSVVSPGLIISCVAKPNTDQEENNGIDYQGDLKILNEITKKVSAAFQKYAMEKALVDINDYPTNGLEKLFTMVSKKQSQRQLNLNDENVGSGLNALINGFLTIFDNVNREIADQYSNYYINTLPLSADVKGYQFMLNHIDTEQLRSLANVDVNNLQGVRLDFKLEVKIQFKTLETRVPFLVQYTVTNDKVKMEEILTAVTGTVSKAIVKFFNSMAENIIVDENPAFRSIYENFDLNYAFDHSMLDVIVQKELDAALYVLTMNLVKFEIVLLMLRMNKFWFY</sequence>
<proteinExistence type="predicted"/>
<dbReference type="OrthoDB" id="390856at2"/>
<gene>
    <name evidence="1" type="ORF">SMSRO_SF024340</name>
</gene>